<dbReference type="SUPFAM" id="SSF56112">
    <property type="entry name" value="Protein kinase-like (PK-like)"/>
    <property type="match status" value="1"/>
</dbReference>
<evidence type="ECO:0000259" key="3">
    <source>
        <dbReference type="PROSITE" id="PS50011"/>
    </source>
</evidence>
<evidence type="ECO:0000256" key="2">
    <source>
        <dbReference type="SAM" id="MobiDB-lite"/>
    </source>
</evidence>
<feature type="domain" description="Protein kinase" evidence="3">
    <location>
        <begin position="163"/>
        <end position="426"/>
    </location>
</feature>
<dbReference type="Pfam" id="PF00069">
    <property type="entry name" value="Pkinase"/>
    <property type="match status" value="1"/>
</dbReference>
<dbReference type="Proteomes" id="UP000095287">
    <property type="component" value="Unplaced"/>
</dbReference>
<dbReference type="PROSITE" id="PS50011">
    <property type="entry name" value="PROTEIN_KINASE_DOM"/>
    <property type="match status" value="1"/>
</dbReference>
<dbReference type="AlphaFoldDB" id="A0A1I7ZCD4"/>
<dbReference type="InterPro" id="IPR008271">
    <property type="entry name" value="Ser/Thr_kinase_AS"/>
</dbReference>
<keyword evidence="4" id="KW-1185">Reference proteome</keyword>
<protein>
    <recommendedName>
        <fullName evidence="1">non-specific serine/threonine protein kinase</fullName>
        <ecNumber evidence="1">2.7.11.1</ecNumber>
    </recommendedName>
</protein>
<accession>A0A1I7ZCD4</accession>
<evidence type="ECO:0000313" key="5">
    <source>
        <dbReference type="WBParaSite" id="L893_g24932.t1"/>
    </source>
</evidence>
<feature type="compositionally biased region" description="Basic and acidic residues" evidence="2">
    <location>
        <begin position="23"/>
        <end position="41"/>
    </location>
</feature>
<dbReference type="EC" id="2.7.11.1" evidence="1"/>
<feature type="region of interest" description="Disordered" evidence="2">
    <location>
        <begin position="1"/>
        <end position="70"/>
    </location>
</feature>
<feature type="compositionally biased region" description="Polar residues" evidence="2">
    <location>
        <begin position="42"/>
        <end position="55"/>
    </location>
</feature>
<dbReference type="Gene3D" id="1.10.510.10">
    <property type="entry name" value="Transferase(Phosphotransferase) domain 1"/>
    <property type="match status" value="1"/>
</dbReference>
<dbReference type="PANTHER" id="PTHR11909">
    <property type="entry name" value="CASEIN KINASE-RELATED"/>
    <property type="match status" value="1"/>
</dbReference>
<reference evidence="5" key="1">
    <citation type="submission" date="2016-11" db="UniProtKB">
        <authorList>
            <consortium name="WormBaseParasite"/>
        </authorList>
    </citation>
    <scope>IDENTIFICATION</scope>
</reference>
<dbReference type="InterPro" id="IPR050235">
    <property type="entry name" value="CK1_Ser-Thr_kinase"/>
</dbReference>
<dbReference type="SMART" id="SM00220">
    <property type="entry name" value="S_TKc"/>
    <property type="match status" value="1"/>
</dbReference>
<proteinExistence type="predicted"/>
<name>A0A1I7ZCD4_9BILA</name>
<feature type="region of interest" description="Disordered" evidence="2">
    <location>
        <begin position="124"/>
        <end position="147"/>
    </location>
</feature>
<dbReference type="WBParaSite" id="L893_g24932.t1">
    <property type="protein sequence ID" value="L893_g24932.t1"/>
    <property type="gene ID" value="L893_g24932"/>
</dbReference>
<dbReference type="InterPro" id="IPR011009">
    <property type="entry name" value="Kinase-like_dom_sf"/>
</dbReference>
<dbReference type="GO" id="GO:0005524">
    <property type="term" value="F:ATP binding"/>
    <property type="evidence" value="ECO:0007669"/>
    <property type="project" value="InterPro"/>
</dbReference>
<evidence type="ECO:0000313" key="4">
    <source>
        <dbReference type="Proteomes" id="UP000095287"/>
    </source>
</evidence>
<dbReference type="GO" id="GO:0004674">
    <property type="term" value="F:protein serine/threonine kinase activity"/>
    <property type="evidence" value="ECO:0007669"/>
    <property type="project" value="UniProtKB-EC"/>
</dbReference>
<dbReference type="InterPro" id="IPR000719">
    <property type="entry name" value="Prot_kinase_dom"/>
</dbReference>
<dbReference type="PROSITE" id="PS00108">
    <property type="entry name" value="PROTEIN_KINASE_ST"/>
    <property type="match status" value="1"/>
</dbReference>
<evidence type="ECO:0000256" key="1">
    <source>
        <dbReference type="ARBA" id="ARBA00012513"/>
    </source>
</evidence>
<organism evidence="4 5">
    <name type="scientific">Steinernema glaseri</name>
    <dbReference type="NCBI Taxonomy" id="37863"/>
    <lineage>
        <taxon>Eukaryota</taxon>
        <taxon>Metazoa</taxon>
        <taxon>Ecdysozoa</taxon>
        <taxon>Nematoda</taxon>
        <taxon>Chromadorea</taxon>
        <taxon>Rhabditida</taxon>
        <taxon>Tylenchina</taxon>
        <taxon>Panagrolaimomorpha</taxon>
        <taxon>Strongyloidoidea</taxon>
        <taxon>Steinernematidae</taxon>
        <taxon>Steinernema</taxon>
    </lineage>
</organism>
<sequence>MATLQNGRNGSKDKCGVGLSQEKIADEEKAMENDKPAEQKTQEVSPDSRSPNIAQPESMKKQGNLEPHQRGSKLVVHDVLYPPFLSQNLEPHQRGSKLVVHDGDSKDVGDIFNYKEADIKTARDPAIPEMPPSNQKAKAGARKPRGKYAAPHLKVGTMLKRRFLVGPMRNGGSFGQIFTATDQAENKTVVVKVGPDGPGSGRMILEQHVLKALRGTVNAPTLIGSGMHKGFMFIIMEMLGRNLTDLRKRQERRRFSTNTAIRATMQGLQAIETLHNIGYIHRDIKPTNMVIGCSGLQKSIVYLLDYGMVRQHRFEDGTIRKGDSYACFHGTVRYASLNIHDMKEVGPVDDLWSLFYTMIELGEGSLPWRHSKEEEVTINKKRNTPLKEYILYLPIRVLEFAKYLQDLNYTQKPDYQHLQNLLYDAMESSTKTMPLDWENQQYEGPEEPSS</sequence>